<accession>A0A1M5A496</accession>
<dbReference type="SUPFAM" id="SSF82153">
    <property type="entry name" value="FAS1 domain"/>
    <property type="match status" value="1"/>
</dbReference>
<keyword evidence="1" id="KW-0732">Signal</keyword>
<name>A0A1M5A496_9GAMM</name>
<dbReference type="SMART" id="SM00554">
    <property type="entry name" value="FAS1"/>
    <property type="match status" value="1"/>
</dbReference>
<dbReference type="STRING" id="213588.SAMN02745204_02100"/>
<keyword evidence="4" id="KW-1185">Reference proteome</keyword>
<dbReference type="AlphaFoldDB" id="A0A1M5A496"/>
<dbReference type="InterPro" id="IPR036378">
    <property type="entry name" value="FAS1_dom_sf"/>
</dbReference>
<evidence type="ECO:0000313" key="4">
    <source>
        <dbReference type="Proteomes" id="UP000242857"/>
    </source>
</evidence>
<dbReference type="FunFam" id="2.30.180.10:FF:000032">
    <property type="entry name" value="Fasciclin domain-containing protein, putative"/>
    <property type="match status" value="1"/>
</dbReference>
<protein>
    <submittedName>
        <fullName evidence="3">Uncaracterized surface protein containing fasciclin (FAS1) repeats</fullName>
    </submittedName>
</protein>
<feature type="signal peptide" evidence="1">
    <location>
        <begin position="1"/>
        <end position="24"/>
    </location>
</feature>
<dbReference type="Proteomes" id="UP000242857">
    <property type="component" value="Unassembled WGS sequence"/>
</dbReference>
<reference evidence="4" key="1">
    <citation type="submission" date="2016-11" db="EMBL/GenBank/DDBJ databases">
        <authorList>
            <person name="Varghese N."/>
            <person name="Submissions S."/>
        </authorList>
    </citation>
    <scope>NUCLEOTIDE SEQUENCE [LARGE SCALE GENOMIC DNA]</scope>
    <source>
        <strain evidence="4">DSM 14834</strain>
    </source>
</reference>
<organism evidence="3 4">
    <name type="scientific">Thermomonas hydrothermalis</name>
    <dbReference type="NCBI Taxonomy" id="213588"/>
    <lineage>
        <taxon>Bacteria</taxon>
        <taxon>Pseudomonadati</taxon>
        <taxon>Pseudomonadota</taxon>
        <taxon>Gammaproteobacteria</taxon>
        <taxon>Lysobacterales</taxon>
        <taxon>Lysobacteraceae</taxon>
        <taxon>Thermomonas</taxon>
    </lineage>
</organism>
<dbReference type="RefSeq" id="WP_072756504.1">
    <property type="nucleotide sequence ID" value="NZ_FQUK01000046.1"/>
</dbReference>
<gene>
    <name evidence="3" type="ORF">SAMN02745204_02100</name>
</gene>
<feature type="chain" id="PRO_5012228882" evidence="1">
    <location>
        <begin position="25"/>
        <end position="187"/>
    </location>
</feature>
<dbReference type="PROSITE" id="PS50213">
    <property type="entry name" value="FAS1"/>
    <property type="match status" value="1"/>
</dbReference>
<dbReference type="OrthoDB" id="9800666at2"/>
<feature type="domain" description="FAS1" evidence="2">
    <location>
        <begin position="39"/>
        <end position="184"/>
    </location>
</feature>
<dbReference type="InterPro" id="IPR050904">
    <property type="entry name" value="Adhesion/Biosynth-related"/>
</dbReference>
<dbReference type="GO" id="GO:0005615">
    <property type="term" value="C:extracellular space"/>
    <property type="evidence" value="ECO:0007669"/>
    <property type="project" value="TreeGrafter"/>
</dbReference>
<dbReference type="InterPro" id="IPR000782">
    <property type="entry name" value="FAS1_domain"/>
</dbReference>
<dbReference type="EMBL" id="FQUK01000046">
    <property type="protein sequence ID" value="SHF24672.1"/>
    <property type="molecule type" value="Genomic_DNA"/>
</dbReference>
<dbReference type="Gene3D" id="2.30.180.10">
    <property type="entry name" value="FAS1 domain"/>
    <property type="match status" value="1"/>
</dbReference>
<dbReference type="Pfam" id="PF02469">
    <property type="entry name" value="Fasciclin"/>
    <property type="match status" value="1"/>
</dbReference>
<evidence type="ECO:0000256" key="1">
    <source>
        <dbReference type="SAM" id="SignalP"/>
    </source>
</evidence>
<dbReference type="PANTHER" id="PTHR10900">
    <property type="entry name" value="PERIOSTIN-RELATED"/>
    <property type="match status" value="1"/>
</dbReference>
<evidence type="ECO:0000313" key="3">
    <source>
        <dbReference type="EMBL" id="SHF24672.1"/>
    </source>
</evidence>
<proteinExistence type="predicted"/>
<dbReference type="PANTHER" id="PTHR10900:SF77">
    <property type="entry name" value="FI19380P1"/>
    <property type="match status" value="1"/>
</dbReference>
<evidence type="ECO:0000259" key="2">
    <source>
        <dbReference type="PROSITE" id="PS50213"/>
    </source>
</evidence>
<sequence>MKSTLPFALASALALSLCVTPAVATTPMEASNHTTHAQQKDIVAAAVAAPSLSTLVTAVKAADLVGTLQGAGPFTVFAPTNEAFGKLPAGTVDALLKPEAKAALTGVLTYHVVAGNVDAATLAKQIQAGGGTATLTTVQGGTLTAKADGMGGIVLTDPKGGTAKVVAADMRQSNGVVHVIDSVLMPK</sequence>